<protein>
    <submittedName>
        <fullName evidence="1">Amidase</fullName>
    </submittedName>
</protein>
<dbReference type="Gene3D" id="3.10.28.20">
    <property type="entry name" value="Acetamidase/Formamidase-like domains"/>
    <property type="match status" value="1"/>
</dbReference>
<comment type="caution">
    <text evidence="1">The sequence shown here is derived from an EMBL/GenBank/DDBJ whole genome shotgun (WGS) entry which is preliminary data.</text>
</comment>
<reference evidence="1 2" key="1">
    <citation type="journal article" date="2015" name="Antonie Van Leeuwenhoek">
        <title>Lampropedia puyangensis sp. nov., isolated from symptomatic bark of Populus ? euramericana canker and emended description of Lampropedia hyalina (Ehrenberg 1832) Lee et al. 2004.</title>
        <authorList>
            <person name="Li Y."/>
            <person name="Wang T."/>
            <person name="Piao C.G."/>
            <person name="Wang L.F."/>
            <person name="Tian G.Z."/>
            <person name="Zhu T.H."/>
            <person name="Guo M.W."/>
        </authorList>
    </citation>
    <scope>NUCLEOTIDE SEQUENCE [LARGE SCALE GENOMIC DNA]</scope>
    <source>
        <strain evidence="1 2">2-bin</strain>
    </source>
</reference>
<evidence type="ECO:0000313" key="2">
    <source>
        <dbReference type="Proteomes" id="UP000308917"/>
    </source>
</evidence>
<dbReference type="Pfam" id="PF03069">
    <property type="entry name" value="FmdA_AmdA"/>
    <property type="match status" value="2"/>
</dbReference>
<proteinExistence type="predicted"/>
<dbReference type="GO" id="GO:0016811">
    <property type="term" value="F:hydrolase activity, acting on carbon-nitrogen (but not peptide) bonds, in linear amides"/>
    <property type="evidence" value="ECO:0007669"/>
    <property type="project" value="InterPro"/>
</dbReference>
<accession>A0A4S8EZ72</accession>
<dbReference type="RefSeq" id="WP_136573762.1">
    <property type="nucleotide sequence ID" value="NZ_STFG01000011.1"/>
</dbReference>
<organism evidence="1 2">
    <name type="scientific">Lampropedia puyangensis</name>
    <dbReference type="NCBI Taxonomy" id="1330072"/>
    <lineage>
        <taxon>Bacteria</taxon>
        <taxon>Pseudomonadati</taxon>
        <taxon>Pseudomonadota</taxon>
        <taxon>Betaproteobacteria</taxon>
        <taxon>Burkholderiales</taxon>
        <taxon>Comamonadaceae</taxon>
        <taxon>Lampropedia</taxon>
    </lineage>
</organism>
<dbReference type="Proteomes" id="UP000308917">
    <property type="component" value="Unassembled WGS sequence"/>
</dbReference>
<dbReference type="InterPro" id="IPR004304">
    <property type="entry name" value="FmdA_AmdA"/>
</dbReference>
<keyword evidence="2" id="KW-1185">Reference proteome</keyword>
<dbReference type="PANTHER" id="PTHR31891">
    <property type="entry name" value="FORMAMIDASE C869.04-RELATED"/>
    <property type="match status" value="1"/>
</dbReference>
<name>A0A4S8EZ72_9BURK</name>
<dbReference type="OrthoDB" id="9178898at2"/>
<dbReference type="PANTHER" id="PTHR31891:SF1">
    <property type="entry name" value="FORMAMIDASE C869.04-RELATED"/>
    <property type="match status" value="1"/>
</dbReference>
<dbReference type="AlphaFoldDB" id="A0A4S8EZ72"/>
<sequence length="324" mass="35095">MKHHYLPSLAETVCWGSWDASRAPVLRIQPGDTVTIDTLSGEPEDLPDDGLLPEHRSVLAASPKQGGPHLLTGPVWIEGAEPGDALKVHILSVQLRQAWGWNLIKQGRGTLPQDFPLTRRLHIPLDRERGLALMPWGSHVPLSPFFGNFGVAPAPELGAVNSMIPMAHGGNMDNRDLVAGTSVNFPVFNPGALFSVGDGHVAQGHGEVCLTAIQTSLRGTFRFELIKAAHLDMPRAESPTHWISMGLHKDLNEAARQALRQMICWLVQERGMEAADAYSLCSVAADLHITQTVDINQGVHCALPKITLPPRRQGSGGVHPSFAN</sequence>
<gene>
    <name evidence="1" type="ORF">E9531_10740</name>
</gene>
<dbReference type="EMBL" id="STFG01000011">
    <property type="protein sequence ID" value="THU00238.1"/>
    <property type="molecule type" value="Genomic_DNA"/>
</dbReference>
<evidence type="ECO:0000313" key="1">
    <source>
        <dbReference type="EMBL" id="THU00238.1"/>
    </source>
</evidence>
<dbReference type="SUPFAM" id="SSF141130">
    <property type="entry name" value="Acetamidase/Formamidase-like"/>
    <property type="match status" value="1"/>
</dbReference>
<dbReference type="Gene3D" id="2.60.120.580">
    <property type="entry name" value="Acetamidase/Formamidase-like domains"/>
    <property type="match status" value="2"/>
</dbReference>